<sequence>MSTSMRNAIEQILWPRFCDHVLVFVFASSLYGAVLYNTGWHAPYWQAVLGLVILAAIAFYGYITGADQRTALLAIAFIAVVLFACGFLREFSYDGLNYHSAVPLTLDQRNSGLTGTYEIGGMFWAEHYPKAFEFFAYTARVLTSRFNSGKSFTFLLSVPALVCLMEVFRSAGHSVKTAFAAAIACVYSPVALGQITTLYVDAAHYYCWTIFSVQLIFAVANRPYSAIQLGTALALLIGSKMTGAVFAGVSILVVVGVALVEQEKNGFLRRQWKVLAQLAVWSVVAVTTLGYSPYLQNVFAGRHVFYPVLGKDRIDIISSQASPHFLGMNPLHRLLLSYLSIPSNCTSCAAAEPVFAPSMDHLRDAFIALHTADTRFAGFGPFFGAMLVLGVIAALGNKKGASIAKVYLLATLAIVLVHPQSWWARYVPMLYAAPFLSSAAFSNSRKLFHSIIVLALLNSLLAAGSVTGYMVLKQTHYRNTLASVRYTCGQRPLALSASKMNWQFDLRDDNFNIATNGTPSLNGCGVNFDQLMIMKR</sequence>
<feature type="transmembrane region" description="Helical" evidence="1">
    <location>
        <begin position="21"/>
        <end position="38"/>
    </location>
</feature>
<evidence type="ECO:0008006" key="3">
    <source>
        <dbReference type="Google" id="ProtNLM"/>
    </source>
</evidence>
<feature type="transmembrane region" description="Helical" evidence="1">
    <location>
        <begin position="44"/>
        <end position="63"/>
    </location>
</feature>
<dbReference type="KEGG" id="bgf:BC1003_1764"/>
<keyword evidence="1" id="KW-0812">Transmembrane</keyword>
<dbReference type="AlphaFoldDB" id="E1T8Q1"/>
<feature type="transmembrane region" description="Helical" evidence="1">
    <location>
        <begin position="272"/>
        <end position="292"/>
    </location>
</feature>
<dbReference type="HOGENOM" id="CLU_507794_0_0_4"/>
<dbReference type="eggNOG" id="ENOG502Z9AR">
    <property type="taxonomic scope" value="Bacteria"/>
</dbReference>
<protein>
    <recommendedName>
        <fullName evidence="3">Glycosyltransferase RgtA/B/C/D-like domain-containing protein</fullName>
    </recommendedName>
</protein>
<feature type="transmembrane region" description="Helical" evidence="1">
    <location>
        <begin position="376"/>
        <end position="395"/>
    </location>
</feature>
<keyword evidence="1" id="KW-0472">Membrane</keyword>
<accession>E1T8Q1</accession>
<evidence type="ECO:0000313" key="2">
    <source>
        <dbReference type="EMBL" id="ADN57731.1"/>
    </source>
</evidence>
<feature type="transmembrane region" description="Helical" evidence="1">
    <location>
        <begin position="178"/>
        <end position="197"/>
    </location>
</feature>
<evidence type="ECO:0000256" key="1">
    <source>
        <dbReference type="SAM" id="Phobius"/>
    </source>
</evidence>
<dbReference type="EMBL" id="CP002217">
    <property type="protein sequence ID" value="ADN57731.1"/>
    <property type="molecule type" value="Genomic_DNA"/>
</dbReference>
<feature type="transmembrane region" description="Helical" evidence="1">
    <location>
        <begin position="70"/>
        <end position="89"/>
    </location>
</feature>
<keyword evidence="1" id="KW-1133">Transmembrane helix</keyword>
<feature type="transmembrane region" description="Helical" evidence="1">
    <location>
        <begin position="407"/>
        <end position="427"/>
    </location>
</feature>
<dbReference type="OrthoDB" id="5323771at2"/>
<feature type="transmembrane region" description="Helical" evidence="1">
    <location>
        <begin position="447"/>
        <end position="472"/>
    </location>
</feature>
<gene>
    <name evidence="2" type="ordered locus">BC1003_1764</name>
</gene>
<organism evidence="2">
    <name type="scientific">Burkholderia sp. (strain CCGE1003)</name>
    <dbReference type="NCBI Taxonomy" id="640512"/>
    <lineage>
        <taxon>Bacteria</taxon>
        <taxon>Pseudomonadati</taxon>
        <taxon>Pseudomonadota</taxon>
        <taxon>Betaproteobacteria</taxon>
        <taxon>Burkholderiales</taxon>
        <taxon>Burkholderiaceae</taxon>
        <taxon>Burkholderia</taxon>
    </lineage>
</organism>
<proteinExistence type="predicted"/>
<reference evidence="2" key="1">
    <citation type="submission" date="2010-09" db="EMBL/GenBank/DDBJ databases">
        <title>Complete sequence of chromosome1 of Burkholderia sp. CCGE1003.</title>
        <authorList>
            <consortium name="US DOE Joint Genome Institute"/>
            <person name="Lucas S."/>
            <person name="Copeland A."/>
            <person name="Lapidus A."/>
            <person name="Cheng J.-F."/>
            <person name="Bruce D."/>
            <person name="Goodwin L."/>
            <person name="Pitluck S."/>
            <person name="Daligault H."/>
            <person name="Davenport K."/>
            <person name="Detter J.C."/>
            <person name="Han C."/>
            <person name="Tapia R."/>
            <person name="Land M."/>
            <person name="Hauser L."/>
            <person name="Jeffries C."/>
            <person name="Kyrpides N."/>
            <person name="Ivanova N."/>
            <person name="Ovchinnikova G."/>
            <person name="Martinez-Romero E."/>
            <person name="Rogel M.A."/>
            <person name="Auchtung J."/>
            <person name="Tiedje J.M."/>
            <person name="Woyke T."/>
        </authorList>
    </citation>
    <scope>NUCLEOTIDE SEQUENCE</scope>
    <source>
        <strain evidence="2">CCGE1003</strain>
    </source>
</reference>
<name>E1T8Q1_BURSG</name>
<feature type="transmembrane region" description="Helical" evidence="1">
    <location>
        <begin position="203"/>
        <end position="220"/>
    </location>
</feature>
<feature type="transmembrane region" description="Helical" evidence="1">
    <location>
        <begin position="232"/>
        <end position="260"/>
    </location>
</feature>